<dbReference type="InterPro" id="IPR018490">
    <property type="entry name" value="cNMP-bd_dom_sf"/>
</dbReference>
<dbReference type="Gene3D" id="1.10.10.10">
    <property type="entry name" value="Winged helix-like DNA-binding domain superfamily/Winged helix DNA-binding domain"/>
    <property type="match status" value="1"/>
</dbReference>
<evidence type="ECO:0000256" key="3">
    <source>
        <dbReference type="ARBA" id="ARBA00023163"/>
    </source>
</evidence>
<dbReference type="InterPro" id="IPR000595">
    <property type="entry name" value="cNMP-bd_dom"/>
</dbReference>
<dbReference type="SUPFAM" id="SSF46785">
    <property type="entry name" value="Winged helix' DNA-binding domain"/>
    <property type="match status" value="1"/>
</dbReference>
<comment type="caution">
    <text evidence="5">The sequence shown here is derived from an EMBL/GenBank/DDBJ whole genome shotgun (WGS) entry which is preliminary data.</text>
</comment>
<evidence type="ECO:0000313" key="5">
    <source>
        <dbReference type="EMBL" id="MPM71225.1"/>
    </source>
</evidence>
<dbReference type="AlphaFoldDB" id="A0A645C109"/>
<dbReference type="GO" id="GO:0006355">
    <property type="term" value="P:regulation of DNA-templated transcription"/>
    <property type="evidence" value="ECO:0007669"/>
    <property type="project" value="InterPro"/>
</dbReference>
<dbReference type="Pfam" id="PF13545">
    <property type="entry name" value="HTH_Crp_2"/>
    <property type="match status" value="1"/>
</dbReference>
<dbReference type="SMART" id="SM00419">
    <property type="entry name" value="HTH_CRP"/>
    <property type="match status" value="1"/>
</dbReference>
<protein>
    <recommendedName>
        <fullName evidence="4">HTH crp-type domain-containing protein</fullName>
    </recommendedName>
</protein>
<dbReference type="SUPFAM" id="SSF51206">
    <property type="entry name" value="cAMP-binding domain-like"/>
    <property type="match status" value="1"/>
</dbReference>
<dbReference type="Gene3D" id="2.60.120.10">
    <property type="entry name" value="Jelly Rolls"/>
    <property type="match status" value="1"/>
</dbReference>
<dbReference type="GO" id="GO:0003677">
    <property type="term" value="F:DNA binding"/>
    <property type="evidence" value="ECO:0007669"/>
    <property type="project" value="UniProtKB-KW"/>
</dbReference>
<dbReference type="InterPro" id="IPR012318">
    <property type="entry name" value="HTH_CRP"/>
</dbReference>
<organism evidence="5">
    <name type="scientific">bioreactor metagenome</name>
    <dbReference type="NCBI Taxonomy" id="1076179"/>
    <lineage>
        <taxon>unclassified sequences</taxon>
        <taxon>metagenomes</taxon>
        <taxon>ecological metagenomes</taxon>
    </lineage>
</organism>
<dbReference type="Pfam" id="PF00027">
    <property type="entry name" value="cNMP_binding"/>
    <property type="match status" value="1"/>
</dbReference>
<dbReference type="InterPro" id="IPR036390">
    <property type="entry name" value="WH_DNA-bd_sf"/>
</dbReference>
<dbReference type="InterPro" id="IPR014710">
    <property type="entry name" value="RmlC-like_jellyroll"/>
</dbReference>
<reference evidence="5" key="1">
    <citation type="submission" date="2019-08" db="EMBL/GenBank/DDBJ databases">
        <authorList>
            <person name="Kucharzyk K."/>
            <person name="Murdoch R.W."/>
            <person name="Higgins S."/>
            <person name="Loffler F."/>
        </authorList>
    </citation>
    <scope>NUCLEOTIDE SEQUENCE</scope>
</reference>
<sequence length="226" mass="26024">MNNTIDYEKIFSGYFPFWNKLDKTHQDLLCTHTAFTFYKRGQNIHGNEHHCTGAILVKSGQLRTYILSDEGREITLYRLYPGDICMLSASCVLNAITFDVFVDCDEDSEVYIINPNTLATVMESNIYAKNFALNITTSRFSDVMWAMQQILFMSFDKRLAIFLIDELANTDGNIIHLTHEQIAKYMGSAREVVSRMLKYFASEKLVELSRGGIKILDKNKLRDLTR</sequence>
<dbReference type="PROSITE" id="PS51063">
    <property type="entry name" value="HTH_CRP_2"/>
    <property type="match status" value="1"/>
</dbReference>
<accession>A0A645C109</accession>
<gene>
    <name evidence="5" type="ORF">SDC9_118188</name>
</gene>
<dbReference type="CDD" id="cd00038">
    <property type="entry name" value="CAP_ED"/>
    <property type="match status" value="1"/>
</dbReference>
<proteinExistence type="predicted"/>
<keyword evidence="2" id="KW-0238">DNA-binding</keyword>
<evidence type="ECO:0000256" key="2">
    <source>
        <dbReference type="ARBA" id="ARBA00023125"/>
    </source>
</evidence>
<keyword evidence="3" id="KW-0804">Transcription</keyword>
<evidence type="ECO:0000259" key="4">
    <source>
        <dbReference type="PROSITE" id="PS51063"/>
    </source>
</evidence>
<keyword evidence="1" id="KW-0805">Transcription regulation</keyword>
<evidence type="ECO:0000256" key="1">
    <source>
        <dbReference type="ARBA" id="ARBA00023015"/>
    </source>
</evidence>
<dbReference type="EMBL" id="VSSQ01023971">
    <property type="protein sequence ID" value="MPM71225.1"/>
    <property type="molecule type" value="Genomic_DNA"/>
</dbReference>
<dbReference type="InterPro" id="IPR036388">
    <property type="entry name" value="WH-like_DNA-bd_sf"/>
</dbReference>
<dbReference type="PRINTS" id="PR00034">
    <property type="entry name" value="HTHCRP"/>
</dbReference>
<feature type="domain" description="HTH crp-type" evidence="4">
    <location>
        <begin position="153"/>
        <end position="219"/>
    </location>
</feature>
<dbReference type="CDD" id="cd00092">
    <property type="entry name" value="HTH_CRP"/>
    <property type="match status" value="1"/>
</dbReference>
<name>A0A645C109_9ZZZZ</name>